<dbReference type="AlphaFoldDB" id="A0A4R6VMT5"/>
<dbReference type="SUPFAM" id="SSF82784">
    <property type="entry name" value="OsmC-like"/>
    <property type="match status" value="1"/>
</dbReference>
<accession>A0A4R6VMT5</accession>
<dbReference type="Pfam" id="PF02566">
    <property type="entry name" value="OsmC"/>
    <property type="match status" value="1"/>
</dbReference>
<dbReference type="Proteomes" id="UP000295391">
    <property type="component" value="Unassembled WGS sequence"/>
</dbReference>
<protein>
    <submittedName>
        <fullName evidence="1">Putative OsmC-like protein</fullName>
    </submittedName>
</protein>
<comment type="caution">
    <text evidence="1">The sequence shown here is derived from an EMBL/GenBank/DDBJ whole genome shotgun (WGS) entry which is preliminary data.</text>
</comment>
<sequence>MAMKLKPKTFGPIYVFHDGSDQMKFAFGDPTQKTDHPPYNTPVDTMISSLGSCIVKSMVWSAAQHKAELHNFHVIVTAVKAADLPSRVGKISLEVVGKFVDDDALVPEIIKQAKSVCTVSNSMNCEVEITTS</sequence>
<dbReference type="InterPro" id="IPR015946">
    <property type="entry name" value="KH_dom-like_a/b"/>
</dbReference>
<proteinExistence type="predicted"/>
<evidence type="ECO:0000313" key="1">
    <source>
        <dbReference type="EMBL" id="TDQ64397.1"/>
    </source>
</evidence>
<dbReference type="InterPro" id="IPR036102">
    <property type="entry name" value="OsmC/Ohrsf"/>
</dbReference>
<reference evidence="1 2" key="1">
    <citation type="submission" date="2019-03" db="EMBL/GenBank/DDBJ databases">
        <title>Genomic Encyclopedia of Type Strains, Phase III (KMG-III): the genomes of soil and plant-associated and newly described type strains.</title>
        <authorList>
            <person name="Whitman W."/>
        </authorList>
    </citation>
    <scope>NUCLEOTIDE SEQUENCE [LARGE SCALE GENOMIC DNA]</scope>
    <source>
        <strain evidence="1 2">CGMCC 1.7002</strain>
    </source>
</reference>
<dbReference type="InterPro" id="IPR003718">
    <property type="entry name" value="OsmC/Ohr_fam"/>
</dbReference>
<dbReference type="RefSeq" id="WP_133573009.1">
    <property type="nucleotide sequence ID" value="NZ_SNYR01000002.1"/>
</dbReference>
<gene>
    <name evidence="1" type="ORF">ATL17_2416</name>
</gene>
<dbReference type="EMBL" id="SNYR01000002">
    <property type="protein sequence ID" value="TDQ64397.1"/>
    <property type="molecule type" value="Genomic_DNA"/>
</dbReference>
<keyword evidence="2" id="KW-1185">Reference proteome</keyword>
<name>A0A4R6VMT5_9HYPH</name>
<organism evidence="1 2">
    <name type="scientific">Maritalea mobilis</name>
    <dbReference type="NCBI Taxonomy" id="483324"/>
    <lineage>
        <taxon>Bacteria</taxon>
        <taxon>Pseudomonadati</taxon>
        <taxon>Pseudomonadota</taxon>
        <taxon>Alphaproteobacteria</taxon>
        <taxon>Hyphomicrobiales</taxon>
        <taxon>Devosiaceae</taxon>
        <taxon>Maritalea</taxon>
    </lineage>
</organism>
<evidence type="ECO:0000313" key="2">
    <source>
        <dbReference type="Proteomes" id="UP000295391"/>
    </source>
</evidence>
<dbReference type="Gene3D" id="3.30.300.20">
    <property type="match status" value="1"/>
</dbReference>
<dbReference type="OrthoDB" id="7868221at2"/>